<evidence type="ECO:0000256" key="1">
    <source>
        <dbReference type="ARBA" id="ARBA00022962"/>
    </source>
</evidence>
<dbReference type="InterPro" id="IPR011698">
    <property type="entry name" value="GATase_3"/>
</dbReference>
<evidence type="ECO:0000256" key="2">
    <source>
        <dbReference type="HAMAP-Rule" id="MF_00028"/>
    </source>
</evidence>
<proteinExistence type="inferred from homology"/>
<dbReference type="SUPFAM" id="SSF52317">
    <property type="entry name" value="Class I glutamine amidotransferase-like"/>
    <property type="match status" value="1"/>
</dbReference>
<dbReference type="PANTHER" id="PTHR21343">
    <property type="entry name" value="DETHIOBIOTIN SYNTHETASE"/>
    <property type="match status" value="1"/>
</dbReference>
<dbReference type="SUPFAM" id="SSF52540">
    <property type="entry name" value="P-loop containing nucleoside triphosphate hydrolases"/>
    <property type="match status" value="1"/>
</dbReference>
<feature type="active site" evidence="2">
    <location>
        <position position="428"/>
    </location>
</feature>
<dbReference type="Pfam" id="PF07685">
    <property type="entry name" value="GATase_3"/>
    <property type="match status" value="1"/>
</dbReference>
<dbReference type="CDD" id="cd01750">
    <property type="entry name" value="GATase1_CobQ"/>
    <property type="match status" value="1"/>
</dbReference>
<comment type="similarity">
    <text evidence="2">Belongs to the CobB/CobQ family. CobQ subfamily.</text>
</comment>
<dbReference type="InterPro" id="IPR029062">
    <property type="entry name" value="Class_I_gatase-like"/>
</dbReference>
<dbReference type="CDD" id="cd05389">
    <property type="entry name" value="CobQ_N"/>
    <property type="match status" value="1"/>
</dbReference>
<evidence type="ECO:0000259" key="3">
    <source>
        <dbReference type="Pfam" id="PF07685"/>
    </source>
</evidence>
<dbReference type="HAMAP" id="MF_00028">
    <property type="entry name" value="CobQ"/>
    <property type="match status" value="1"/>
</dbReference>
<evidence type="ECO:0000313" key="4">
    <source>
        <dbReference type="EMBL" id="UOQ95405.1"/>
    </source>
</evidence>
<dbReference type="Gene3D" id="3.40.50.880">
    <property type="match status" value="1"/>
</dbReference>
<dbReference type="Proteomes" id="UP000831880">
    <property type="component" value="Chromosome"/>
</dbReference>
<protein>
    <recommendedName>
        <fullName evidence="2">Cobyric acid synthase</fullName>
    </recommendedName>
</protein>
<keyword evidence="1 2" id="KW-0315">Glutamine amidotransferase</keyword>
<accession>A0ABY4H648</accession>
<name>A0ABY4H648_9BACI</name>
<feature type="active site" description="Nucleophile" evidence="2">
    <location>
        <position position="331"/>
    </location>
</feature>
<dbReference type="PROSITE" id="PS51274">
    <property type="entry name" value="GATASE_COBBQ"/>
    <property type="match status" value="1"/>
</dbReference>
<sequence length="490" mass="54375">MRGVMIQGTASNVGKSWIATGLCRLLVCRGLAIAPFKSQNMSNNSYITRNGEEIGRAQGVQAEAAFVEATVDMNPILLKPTSDQRSEVIIHGVSQAAWSGSEYRTHWYEQGKQAIKQSVQRLEQDYDALVIEGAGSPVEVNLNDRELVNMSIADLINVPVILVADIDRGGVFASIVGTLELLPEKHRERIKGLIINKFRGERALFESGIEWIENYTGIPVLGVLPHLEDHGIEGEDSLTIQSTPAKREKSLDIAVIHWPYLSNETDISPLTQEQDVSIRYVRSVDQLGKPDALILPGTRSTIEDYLACEEKGLTEAIGAYAERGGVIVGICGGYQILSDVMYRHEADKDGVQGIGIFPLSTTFVKNKQTIRVSGHIHEASGYSLVPMSGYEIHLGRTAGSIKYPFLQLNDGPEGISLDQGRLIGTYLHDCFHNDEWRTEWLNRLRRKSGLSEQVMTDTGGRDERYERLAKHLETYLDTEKIIQMIEESAP</sequence>
<dbReference type="InterPro" id="IPR004459">
    <property type="entry name" value="CobQ_synth"/>
</dbReference>
<dbReference type="PANTHER" id="PTHR21343:SF1">
    <property type="entry name" value="COBYRIC ACID SYNTHASE"/>
    <property type="match status" value="1"/>
</dbReference>
<dbReference type="EMBL" id="CP095074">
    <property type="protein sequence ID" value="UOQ95405.1"/>
    <property type="molecule type" value="Genomic_DNA"/>
</dbReference>
<dbReference type="InterPro" id="IPR027417">
    <property type="entry name" value="P-loop_NTPase"/>
</dbReference>
<dbReference type="Gene3D" id="3.40.50.300">
    <property type="entry name" value="P-loop containing nucleotide triphosphate hydrolases"/>
    <property type="match status" value="1"/>
</dbReference>
<organism evidence="4 5">
    <name type="scientific">Halobacillus shinanisalinarum</name>
    <dbReference type="NCBI Taxonomy" id="2932258"/>
    <lineage>
        <taxon>Bacteria</taxon>
        <taxon>Bacillati</taxon>
        <taxon>Bacillota</taxon>
        <taxon>Bacilli</taxon>
        <taxon>Bacillales</taxon>
        <taxon>Bacillaceae</taxon>
        <taxon>Halobacillus</taxon>
    </lineage>
</organism>
<gene>
    <name evidence="2" type="primary">cobQ</name>
    <name evidence="4" type="ORF">MUO14_10990</name>
</gene>
<dbReference type="NCBIfam" id="TIGR00313">
    <property type="entry name" value="cobQ"/>
    <property type="match status" value="1"/>
</dbReference>
<feature type="domain" description="CobB/CobQ-like glutamine amidotransferase" evidence="3">
    <location>
        <begin position="252"/>
        <end position="436"/>
    </location>
</feature>
<dbReference type="RefSeq" id="WP_244755258.1">
    <property type="nucleotide sequence ID" value="NZ_CP095074.1"/>
</dbReference>
<comment type="function">
    <text evidence="2">Catalyzes amidations at positions B, D, E, and G on adenosylcobyrinic A,C-diamide. NH(2) groups are provided by glutamine, and one molecule of ATP is hydrogenolyzed for each amidation.</text>
</comment>
<keyword evidence="2" id="KW-0169">Cobalamin biosynthesis</keyword>
<dbReference type="InterPro" id="IPR033949">
    <property type="entry name" value="CobQ_GATase1"/>
</dbReference>
<evidence type="ECO:0000313" key="5">
    <source>
        <dbReference type="Proteomes" id="UP000831880"/>
    </source>
</evidence>
<dbReference type="Pfam" id="PF13500">
    <property type="entry name" value="AAA_26"/>
    <property type="match status" value="1"/>
</dbReference>
<keyword evidence="5" id="KW-1185">Reference proteome</keyword>
<dbReference type="InterPro" id="IPR047045">
    <property type="entry name" value="CobQ_N"/>
</dbReference>
<reference evidence="4 5" key="1">
    <citation type="submission" date="2022-04" db="EMBL/GenBank/DDBJ databases">
        <title>Halobacillus sp. isolated from saltern.</title>
        <authorList>
            <person name="Won M."/>
            <person name="Lee C.-M."/>
            <person name="Woen H.-Y."/>
            <person name="Kwon S.-W."/>
        </authorList>
    </citation>
    <scope>NUCLEOTIDE SEQUENCE [LARGE SCALE GENOMIC DNA]</scope>
    <source>
        <strain evidence="4 5">SSTM10-2</strain>
    </source>
</reference>
<dbReference type="NCBIfam" id="NF001989">
    <property type="entry name" value="PRK00784.1"/>
    <property type="match status" value="1"/>
</dbReference>
<comment type="pathway">
    <text evidence="2">Cofactor biosynthesis; adenosylcobalamin biosynthesis.</text>
</comment>